<keyword evidence="8" id="KW-0560">Oxidoreductase</keyword>
<dbReference type="InterPro" id="IPR002734">
    <property type="entry name" value="RibDG_C"/>
</dbReference>
<sequence>MASRDALVFPEALAAPLSPYLPPPASPSPSASNTTKPFTTLTFASSLDSSLSLAPGTRTALSGPLSKAMTHHLRAAHDAILVGAGTALADDPGLNCRILGVGGYGDGSEPPLHRQPRPVVVDARGRWEWCAEHGNEDGALAKVLQLARQGRGRAPWVLVGEGVAARLSAARKRVLEDAGGRVLEVGVGADGFMAWGDVLGVLGREGVGSVMIEGGAGVINALLAPRNMALVDSVIVTIAPTWLGQGGVVVSPPRRTDGEGGGAVPAARLRDVKWCPMGDDVVLCGRLGA</sequence>
<evidence type="ECO:0000256" key="1">
    <source>
        <dbReference type="ARBA" id="ARBA00003555"/>
    </source>
</evidence>
<dbReference type="InterPro" id="IPR050765">
    <property type="entry name" value="Riboflavin_Biosynth_HTPR"/>
</dbReference>
<evidence type="ECO:0000256" key="11">
    <source>
        <dbReference type="ARBA" id="ARBA00047550"/>
    </source>
</evidence>
<evidence type="ECO:0000313" key="16">
    <source>
        <dbReference type="Proteomes" id="UP001360953"/>
    </source>
</evidence>
<dbReference type="InterPro" id="IPR024072">
    <property type="entry name" value="DHFR-like_dom_sf"/>
</dbReference>
<accession>A0ABR1M4M1</accession>
<dbReference type="RefSeq" id="XP_066658369.1">
    <property type="nucleotide sequence ID" value="XM_066796868.1"/>
</dbReference>
<dbReference type="Pfam" id="PF01872">
    <property type="entry name" value="RibD_C"/>
    <property type="match status" value="1"/>
</dbReference>
<dbReference type="PANTHER" id="PTHR38011:SF7">
    <property type="entry name" value="2,5-DIAMINO-6-RIBOSYLAMINO-4(3H)-PYRIMIDINONE 5'-PHOSPHATE REDUCTASE"/>
    <property type="match status" value="1"/>
</dbReference>
<comment type="similarity">
    <text evidence="3">Belongs to the HTP reductase family.</text>
</comment>
<dbReference type="SUPFAM" id="SSF53597">
    <property type="entry name" value="Dihydrofolate reductase-like"/>
    <property type="match status" value="1"/>
</dbReference>
<comment type="pathway">
    <text evidence="2">Cofactor biosynthesis; riboflavin biosynthesis.</text>
</comment>
<proteinExistence type="inferred from homology"/>
<feature type="compositionally biased region" description="Low complexity" evidence="13">
    <location>
        <begin position="28"/>
        <end position="37"/>
    </location>
</feature>
<organism evidence="15 16">
    <name type="scientific">Phyllosticta citribraziliensis</name>
    <dbReference type="NCBI Taxonomy" id="989973"/>
    <lineage>
        <taxon>Eukaryota</taxon>
        <taxon>Fungi</taxon>
        <taxon>Dikarya</taxon>
        <taxon>Ascomycota</taxon>
        <taxon>Pezizomycotina</taxon>
        <taxon>Dothideomycetes</taxon>
        <taxon>Dothideomycetes incertae sedis</taxon>
        <taxon>Botryosphaeriales</taxon>
        <taxon>Phyllostictaceae</taxon>
        <taxon>Phyllosticta</taxon>
    </lineage>
</organism>
<keyword evidence="16" id="KW-1185">Reference proteome</keyword>
<evidence type="ECO:0000259" key="14">
    <source>
        <dbReference type="Pfam" id="PF01872"/>
    </source>
</evidence>
<evidence type="ECO:0000256" key="9">
    <source>
        <dbReference type="ARBA" id="ARBA00030073"/>
    </source>
</evidence>
<comment type="function">
    <text evidence="1">Catalyzes an early step in riboflavin biosynthesis, the NADPH-dependent reduction of the ribose side chain of 2,5-diamino-6-ribosylamino-4(3H)-pyrimidinone 5'-phosphate, yielding 2,5-diamino-6-ribitylamino-4(3H)-pyrimidinone 5'-phosphate.</text>
</comment>
<feature type="domain" description="Bacterial bifunctional deaminase-reductase C-terminal" evidence="14">
    <location>
        <begin position="37"/>
        <end position="283"/>
    </location>
</feature>
<reference evidence="15 16" key="1">
    <citation type="submission" date="2024-04" db="EMBL/GenBank/DDBJ databases">
        <title>Phyllosticta paracitricarpa is synonymous to the EU quarantine fungus P. citricarpa based on phylogenomic analyses.</title>
        <authorList>
            <consortium name="Lawrence Berkeley National Laboratory"/>
            <person name="Van ingen-buijs V.A."/>
            <person name="Van westerhoven A.C."/>
            <person name="Haridas S."/>
            <person name="Skiadas P."/>
            <person name="Martin F."/>
            <person name="Groenewald J.Z."/>
            <person name="Crous P.W."/>
            <person name="Seidl M.F."/>
        </authorList>
    </citation>
    <scope>NUCLEOTIDE SEQUENCE [LARGE SCALE GENOMIC DNA]</scope>
    <source>
        <strain evidence="15 16">CPC 17464</strain>
    </source>
</reference>
<protein>
    <recommendedName>
        <fullName evidence="5">2,5-diamino-6-ribosylamino-4(3H)-pyrimidinone 5'-phosphate reductase</fullName>
        <ecNumber evidence="4">1.1.1.302</ecNumber>
    </recommendedName>
    <alternativeName>
        <fullName evidence="10">2,5-diamino-6-(5-phospho-D-ribosylamino)pyrimidin-4(3H)-one reductase</fullName>
    </alternativeName>
    <alternativeName>
        <fullName evidence="9">2,5-diamino-6-ribitylamino-4(3H)-pyrimidinone 5'-phosphate synthase</fullName>
    </alternativeName>
</protein>
<feature type="region of interest" description="Disordered" evidence="13">
    <location>
        <begin position="18"/>
        <end position="37"/>
    </location>
</feature>
<name>A0ABR1M4M1_9PEZI</name>
<keyword evidence="6" id="KW-0686">Riboflavin biosynthesis</keyword>
<comment type="caution">
    <text evidence="15">The sequence shown here is derived from an EMBL/GenBank/DDBJ whole genome shotgun (WGS) entry which is preliminary data.</text>
</comment>
<keyword evidence="7" id="KW-0521">NADP</keyword>
<evidence type="ECO:0000256" key="10">
    <source>
        <dbReference type="ARBA" id="ARBA00031630"/>
    </source>
</evidence>
<evidence type="ECO:0000256" key="8">
    <source>
        <dbReference type="ARBA" id="ARBA00023002"/>
    </source>
</evidence>
<evidence type="ECO:0000256" key="4">
    <source>
        <dbReference type="ARBA" id="ARBA00012851"/>
    </source>
</evidence>
<evidence type="ECO:0000256" key="7">
    <source>
        <dbReference type="ARBA" id="ARBA00022857"/>
    </source>
</evidence>
<dbReference type="Proteomes" id="UP001360953">
    <property type="component" value="Unassembled WGS sequence"/>
</dbReference>
<evidence type="ECO:0000256" key="6">
    <source>
        <dbReference type="ARBA" id="ARBA00022619"/>
    </source>
</evidence>
<comment type="catalytic activity">
    <reaction evidence="12">
        <text>2,5-diamino-6-(1-D-ribitylamino)pyrimidin-4(3H)-one 5'-phosphate + NADP(+) = 2,5-diamino-6-(1-D-ribosylamino)pyrimidin-4(3H)-one 5'-phosphate + NADPH + H(+)</text>
        <dbReference type="Rhea" id="RHEA:27278"/>
        <dbReference type="ChEBI" id="CHEBI:15378"/>
        <dbReference type="ChEBI" id="CHEBI:57783"/>
        <dbReference type="ChEBI" id="CHEBI:58349"/>
        <dbReference type="ChEBI" id="CHEBI:58890"/>
        <dbReference type="ChEBI" id="CHEBI:59545"/>
        <dbReference type="EC" id="1.1.1.302"/>
    </reaction>
</comment>
<gene>
    <name evidence="15" type="ORF">J3D65DRAFT_547771</name>
</gene>
<evidence type="ECO:0000256" key="5">
    <source>
        <dbReference type="ARBA" id="ARBA00015035"/>
    </source>
</evidence>
<dbReference type="EMBL" id="JBBPEH010000002">
    <property type="protein sequence ID" value="KAK7542076.1"/>
    <property type="molecule type" value="Genomic_DNA"/>
</dbReference>
<dbReference type="PANTHER" id="PTHR38011">
    <property type="entry name" value="DIHYDROFOLATE REDUCTASE FAMILY PROTEIN (AFU_ORTHOLOGUE AFUA_8G06820)"/>
    <property type="match status" value="1"/>
</dbReference>
<evidence type="ECO:0000313" key="15">
    <source>
        <dbReference type="EMBL" id="KAK7542076.1"/>
    </source>
</evidence>
<evidence type="ECO:0000256" key="12">
    <source>
        <dbReference type="ARBA" id="ARBA00049020"/>
    </source>
</evidence>
<dbReference type="Gene3D" id="3.40.430.10">
    <property type="entry name" value="Dihydrofolate Reductase, subunit A"/>
    <property type="match status" value="1"/>
</dbReference>
<comment type="catalytic activity">
    <reaction evidence="11">
        <text>2,5-diamino-6-(1-D-ribitylamino)pyrimidin-4(3H)-one 5'-phosphate + NAD(+) = 2,5-diamino-6-(1-D-ribosylamino)pyrimidin-4(3H)-one 5'-phosphate + NADH + H(+)</text>
        <dbReference type="Rhea" id="RHEA:27274"/>
        <dbReference type="ChEBI" id="CHEBI:15378"/>
        <dbReference type="ChEBI" id="CHEBI:57540"/>
        <dbReference type="ChEBI" id="CHEBI:57945"/>
        <dbReference type="ChEBI" id="CHEBI:58890"/>
        <dbReference type="ChEBI" id="CHEBI:59545"/>
        <dbReference type="EC" id="1.1.1.302"/>
    </reaction>
</comment>
<dbReference type="EC" id="1.1.1.302" evidence="4"/>
<evidence type="ECO:0000256" key="2">
    <source>
        <dbReference type="ARBA" id="ARBA00005104"/>
    </source>
</evidence>
<evidence type="ECO:0000256" key="3">
    <source>
        <dbReference type="ARBA" id="ARBA00009723"/>
    </source>
</evidence>
<dbReference type="GeneID" id="92029774"/>
<evidence type="ECO:0000256" key="13">
    <source>
        <dbReference type="SAM" id="MobiDB-lite"/>
    </source>
</evidence>